<dbReference type="PANTHER" id="PTHR22642">
    <property type="entry name" value="IMIDAZOLONEPROPIONASE"/>
    <property type="match status" value="1"/>
</dbReference>
<dbReference type="SUPFAM" id="SSF51338">
    <property type="entry name" value="Composite domain of metallo-dependent hydrolases"/>
    <property type="match status" value="1"/>
</dbReference>
<dbReference type="EMBL" id="JAHMHQ010000004">
    <property type="protein sequence ID" value="KAK1640740.1"/>
    <property type="molecule type" value="Genomic_DNA"/>
</dbReference>
<dbReference type="Gene3D" id="2.30.40.10">
    <property type="entry name" value="Urease, subunit C, domain 1"/>
    <property type="match status" value="1"/>
</dbReference>
<dbReference type="Gene3D" id="3.10.310.70">
    <property type="match status" value="1"/>
</dbReference>
<sequence>MDLEGGMGTYKRPFHIYHFWEINSFAYINGRVYTIDKSRPWAEAFIVDSQGTSEAVGTNEEIEATALQRKLVTYNLRNKFIMPGIHDAHTHLLQASMQRLSESSISCCACAYSNIFGDWVVGNFYQVAQFPDGNPDRKYLDDLYPNTPVIVREVPVHRILLNSEGLRRLSLDRNVKDPPGGYYIRRADGELTGEVVETAQEAVWRSLPIPPLRYVKVALEHAIRECHRYGITSVQEATATTAYLHAVKELEQENGLHLDISTHIVAGQGIGPDSKETLSALIDIAEAFSSKHVRTNFIKLFLDGAPLPPEFTQCDLDEGRNANSKILLGFSELQELLVKYDSKGMTCKIHVAGEGSVRRALDVYTEVRKRNPNGPKHEIAHCNAIHPDDIQRIKRLDLTAEMSPAMFHNDIFQQLPHLFKWPFNDVLASGARMTFGSDWILTPTPSLFDSLAHIVETIKEPDIENHVNKTDKQIGGELICRAITLGGATAVGLDRVAGSIEVGKKANFISVDRDLNVGEFAGAEVLTTCFEGKTVFDFKK</sequence>
<dbReference type="InterPro" id="IPR013108">
    <property type="entry name" value="Amidohydro_3"/>
</dbReference>
<comment type="caution">
    <text evidence="2">The sequence shown here is derived from an EMBL/GenBank/DDBJ whole genome shotgun (WGS) entry which is preliminary data.</text>
</comment>
<evidence type="ECO:0000313" key="3">
    <source>
        <dbReference type="Proteomes" id="UP001243989"/>
    </source>
</evidence>
<proteinExistence type="predicted"/>
<dbReference type="SUPFAM" id="SSF51556">
    <property type="entry name" value="Metallo-dependent hydrolases"/>
    <property type="match status" value="1"/>
</dbReference>
<gene>
    <name evidence="2" type="ORF">BDP81DRAFT_458784</name>
</gene>
<feature type="domain" description="Amidohydrolase 3" evidence="1">
    <location>
        <begin position="73"/>
        <end position="536"/>
    </location>
</feature>
<accession>A0AAI9ZZM6</accession>
<protein>
    <submittedName>
        <fullName evidence="2">Amidohydrolase family-domain-containing protein</fullName>
    </submittedName>
</protein>
<dbReference type="GO" id="GO:0016810">
    <property type="term" value="F:hydrolase activity, acting on carbon-nitrogen (but not peptide) bonds"/>
    <property type="evidence" value="ECO:0007669"/>
    <property type="project" value="InterPro"/>
</dbReference>
<organism evidence="2 3">
    <name type="scientific">Colletotrichum phormii</name>
    <dbReference type="NCBI Taxonomy" id="359342"/>
    <lineage>
        <taxon>Eukaryota</taxon>
        <taxon>Fungi</taxon>
        <taxon>Dikarya</taxon>
        <taxon>Ascomycota</taxon>
        <taxon>Pezizomycotina</taxon>
        <taxon>Sordariomycetes</taxon>
        <taxon>Hypocreomycetidae</taxon>
        <taxon>Glomerellales</taxon>
        <taxon>Glomerellaceae</taxon>
        <taxon>Colletotrichum</taxon>
        <taxon>Colletotrichum acutatum species complex</taxon>
    </lineage>
</organism>
<name>A0AAI9ZZM6_9PEZI</name>
<dbReference type="RefSeq" id="XP_060449347.1">
    <property type="nucleotide sequence ID" value="XM_060593459.1"/>
</dbReference>
<dbReference type="Pfam" id="PF07969">
    <property type="entry name" value="Amidohydro_3"/>
    <property type="match status" value="1"/>
</dbReference>
<dbReference type="AlphaFoldDB" id="A0AAI9ZZM6"/>
<dbReference type="GeneID" id="85478321"/>
<reference evidence="2" key="1">
    <citation type="submission" date="2021-06" db="EMBL/GenBank/DDBJ databases">
        <title>Comparative genomics, transcriptomics and evolutionary studies reveal genomic signatures of adaptation to plant cell wall in hemibiotrophic fungi.</title>
        <authorList>
            <consortium name="DOE Joint Genome Institute"/>
            <person name="Baroncelli R."/>
            <person name="Diaz J.F."/>
            <person name="Benocci T."/>
            <person name="Peng M."/>
            <person name="Battaglia E."/>
            <person name="Haridas S."/>
            <person name="Andreopoulos W."/>
            <person name="Labutti K."/>
            <person name="Pangilinan J."/>
            <person name="Floch G.L."/>
            <person name="Makela M.R."/>
            <person name="Henrissat B."/>
            <person name="Grigoriev I.V."/>
            <person name="Crouch J.A."/>
            <person name="De Vries R.P."/>
            <person name="Sukno S.A."/>
            <person name="Thon M.R."/>
        </authorList>
    </citation>
    <scope>NUCLEOTIDE SEQUENCE</scope>
    <source>
        <strain evidence="2">CBS 102054</strain>
    </source>
</reference>
<dbReference type="InterPro" id="IPR032466">
    <property type="entry name" value="Metal_Hydrolase"/>
</dbReference>
<evidence type="ECO:0000259" key="1">
    <source>
        <dbReference type="Pfam" id="PF07969"/>
    </source>
</evidence>
<dbReference type="InterPro" id="IPR011059">
    <property type="entry name" value="Metal-dep_hydrolase_composite"/>
</dbReference>
<dbReference type="Proteomes" id="UP001243989">
    <property type="component" value="Unassembled WGS sequence"/>
</dbReference>
<dbReference type="Gene3D" id="3.20.20.140">
    <property type="entry name" value="Metal-dependent hydrolases"/>
    <property type="match status" value="1"/>
</dbReference>
<keyword evidence="3" id="KW-1185">Reference proteome</keyword>
<dbReference type="PANTHER" id="PTHR22642:SF2">
    <property type="entry name" value="PROTEIN LONG AFTER FAR-RED 3"/>
    <property type="match status" value="1"/>
</dbReference>
<evidence type="ECO:0000313" key="2">
    <source>
        <dbReference type="EMBL" id="KAK1640740.1"/>
    </source>
</evidence>